<dbReference type="EMBL" id="JALLPJ020001264">
    <property type="protein sequence ID" value="KAL3772586.1"/>
    <property type="molecule type" value="Genomic_DNA"/>
</dbReference>
<feature type="region of interest" description="Disordered" evidence="1">
    <location>
        <begin position="97"/>
        <end position="116"/>
    </location>
</feature>
<reference evidence="2 3" key="1">
    <citation type="submission" date="2024-10" db="EMBL/GenBank/DDBJ databases">
        <title>Updated reference genomes for cyclostephanoid diatoms.</title>
        <authorList>
            <person name="Roberts W.R."/>
            <person name="Alverson A.J."/>
        </authorList>
    </citation>
    <scope>NUCLEOTIDE SEQUENCE [LARGE SCALE GENOMIC DNA]</scope>
    <source>
        <strain evidence="2 3">AJA010-31</strain>
    </source>
</reference>
<gene>
    <name evidence="2" type="ORF">ACHAWO_003641</name>
</gene>
<dbReference type="Proteomes" id="UP001530400">
    <property type="component" value="Unassembled WGS sequence"/>
</dbReference>
<sequence length="116" mass="13313">MNQRGHKIMQQCYRPQPSFKMNLIKVHKQSITCKFKKRVRFADTSTLIVTVGKTTKENKASWYNRDDIRRFKQEVKDSSSLLSETQGSKAMKMLGYSVQEGISQPKGESGQSHQGE</sequence>
<dbReference type="AlphaFoldDB" id="A0ABD3NC57"/>
<evidence type="ECO:0000313" key="2">
    <source>
        <dbReference type="EMBL" id="KAL3772586.1"/>
    </source>
</evidence>
<comment type="caution">
    <text evidence="2">The sequence shown here is derived from an EMBL/GenBank/DDBJ whole genome shotgun (WGS) entry which is preliminary data.</text>
</comment>
<proteinExistence type="predicted"/>
<protein>
    <submittedName>
        <fullName evidence="2">Uncharacterized protein</fullName>
    </submittedName>
</protein>
<evidence type="ECO:0000313" key="3">
    <source>
        <dbReference type="Proteomes" id="UP001530400"/>
    </source>
</evidence>
<accession>A0ABD3NC57</accession>
<keyword evidence="3" id="KW-1185">Reference proteome</keyword>
<name>A0ABD3NC57_9STRA</name>
<evidence type="ECO:0000256" key="1">
    <source>
        <dbReference type="SAM" id="MobiDB-lite"/>
    </source>
</evidence>
<organism evidence="2 3">
    <name type="scientific">Cyclotella atomus</name>
    <dbReference type="NCBI Taxonomy" id="382360"/>
    <lineage>
        <taxon>Eukaryota</taxon>
        <taxon>Sar</taxon>
        <taxon>Stramenopiles</taxon>
        <taxon>Ochrophyta</taxon>
        <taxon>Bacillariophyta</taxon>
        <taxon>Coscinodiscophyceae</taxon>
        <taxon>Thalassiosirophycidae</taxon>
        <taxon>Stephanodiscales</taxon>
        <taxon>Stephanodiscaceae</taxon>
        <taxon>Cyclotella</taxon>
    </lineage>
</organism>